<dbReference type="EMBL" id="LLVT01000002">
    <property type="protein sequence ID" value="KSW11181.1"/>
    <property type="molecule type" value="Genomic_DNA"/>
</dbReference>
<evidence type="ECO:0000256" key="8">
    <source>
        <dbReference type="ARBA" id="ARBA00031423"/>
    </source>
</evidence>
<dbReference type="InterPro" id="IPR003385">
    <property type="entry name" value="Glyco_hydro_77"/>
</dbReference>
<dbReference type="PANTHER" id="PTHR32438">
    <property type="entry name" value="4-ALPHA-GLUCANOTRANSFERASE DPE1, CHLOROPLASTIC/AMYLOPLASTIC"/>
    <property type="match status" value="1"/>
</dbReference>
<gene>
    <name evidence="12" type="ORF">APY09_06910</name>
</gene>
<evidence type="ECO:0000256" key="2">
    <source>
        <dbReference type="ARBA" id="ARBA00005684"/>
    </source>
</evidence>
<dbReference type="NCBIfam" id="TIGR00217">
    <property type="entry name" value="malQ"/>
    <property type="match status" value="1"/>
</dbReference>
<dbReference type="InterPro" id="IPR048458">
    <property type="entry name" value="MalQ_N"/>
</dbReference>
<accession>A0A0V8RTA0</accession>
<evidence type="ECO:0000256" key="1">
    <source>
        <dbReference type="ARBA" id="ARBA00000439"/>
    </source>
</evidence>
<evidence type="ECO:0000313" key="13">
    <source>
        <dbReference type="Proteomes" id="UP000054686"/>
    </source>
</evidence>
<keyword evidence="7 10" id="KW-0119">Carbohydrate metabolism</keyword>
<protein>
    <recommendedName>
        <fullName evidence="4 10">4-alpha-glucanotransferase</fullName>
        <ecNumber evidence="3 10">2.4.1.25</ecNumber>
    </recommendedName>
    <alternativeName>
        <fullName evidence="8 10">Amylomaltase</fullName>
    </alternativeName>
    <alternativeName>
        <fullName evidence="9 10">Disproportionating enzyme</fullName>
    </alternativeName>
</protein>
<dbReference type="GO" id="GO:0004134">
    <property type="term" value="F:4-alpha-glucanotransferase activity"/>
    <property type="evidence" value="ECO:0007669"/>
    <property type="project" value="UniProtKB-EC"/>
</dbReference>
<dbReference type="GO" id="GO:0005975">
    <property type="term" value="P:carbohydrate metabolic process"/>
    <property type="evidence" value="ECO:0007669"/>
    <property type="project" value="InterPro"/>
</dbReference>
<evidence type="ECO:0000259" key="11">
    <source>
        <dbReference type="Pfam" id="PF21226"/>
    </source>
</evidence>
<name>A0A0V8RTA0_9ACTO</name>
<dbReference type="PANTHER" id="PTHR32438:SF5">
    <property type="entry name" value="4-ALPHA-GLUCANOTRANSFERASE DPE1, CHLOROPLASTIC_AMYLOPLASTIC"/>
    <property type="match status" value="1"/>
</dbReference>
<dbReference type="RefSeq" id="WP_060567020.1">
    <property type="nucleotide sequence ID" value="NZ_CP040006.1"/>
</dbReference>
<dbReference type="EC" id="2.4.1.25" evidence="3 10"/>
<dbReference type="Gene3D" id="3.20.20.80">
    <property type="entry name" value="Glycosidases"/>
    <property type="match status" value="1"/>
</dbReference>
<evidence type="ECO:0000313" key="12">
    <source>
        <dbReference type="EMBL" id="KSW11181.1"/>
    </source>
</evidence>
<organism evidence="12 13">
    <name type="scientific">Schaalia odontolytica</name>
    <dbReference type="NCBI Taxonomy" id="1660"/>
    <lineage>
        <taxon>Bacteria</taxon>
        <taxon>Bacillati</taxon>
        <taxon>Actinomycetota</taxon>
        <taxon>Actinomycetes</taxon>
        <taxon>Actinomycetales</taxon>
        <taxon>Actinomycetaceae</taxon>
        <taxon>Schaalia</taxon>
    </lineage>
</organism>
<comment type="catalytic activity">
    <reaction evidence="1 10">
        <text>Transfers a segment of a (1-&gt;4)-alpha-D-glucan to a new position in an acceptor, which may be glucose or a (1-&gt;4)-alpha-D-glucan.</text>
        <dbReference type="EC" id="2.4.1.25"/>
    </reaction>
</comment>
<dbReference type="Proteomes" id="UP000054686">
    <property type="component" value="Unassembled WGS sequence"/>
</dbReference>
<dbReference type="AlphaFoldDB" id="A0A0V8RTA0"/>
<feature type="domain" description="MalQ N-terminal beta-sandwich" evidence="11">
    <location>
        <begin position="78"/>
        <end position="169"/>
    </location>
</feature>
<dbReference type="SUPFAM" id="SSF51445">
    <property type="entry name" value="(Trans)glycosidases"/>
    <property type="match status" value="1"/>
</dbReference>
<evidence type="ECO:0000256" key="4">
    <source>
        <dbReference type="ARBA" id="ARBA00020295"/>
    </source>
</evidence>
<keyword evidence="6 10" id="KW-0808">Transferase</keyword>
<dbReference type="OrthoDB" id="9811841at2"/>
<dbReference type="Pfam" id="PF02446">
    <property type="entry name" value="Glyco_hydro_77"/>
    <property type="match status" value="1"/>
</dbReference>
<evidence type="ECO:0000256" key="6">
    <source>
        <dbReference type="ARBA" id="ARBA00022679"/>
    </source>
</evidence>
<comment type="caution">
    <text evidence="12">The sequence shown here is derived from an EMBL/GenBank/DDBJ whole genome shotgun (WGS) entry which is preliminary data.</text>
</comment>
<comment type="similarity">
    <text evidence="2 10">Belongs to the disproportionating enzyme family.</text>
</comment>
<dbReference type="InterPro" id="IPR017853">
    <property type="entry name" value="GH"/>
</dbReference>
<sequence length="716" mass="79587">MDIHAPASDNIDELRRIADANGVATGFWDWYGNWVGVSASTLLKVLGALGLPLDESSTVGDVHEALRLTEEREWRRTLPPTIVARQGGGYMFPVHVPDGSWVNVQWVLEDGRKGSCDQVDRYVPPRMIDGELVGRATFDVPHWLPLGWHRLVATVEGGHVESATLIIVPNTLSLPLLESSRRVWGVNAQLYSTRSASSWGIGDATDLADLAAVCADKGADFLLINPVHASQPVSPLENSPYLPVSRRWLNPIYIRPESIEEYASLPQASRAAIEQLRDSTRQFAIREDLIDRDRSWEAKRKALEVIFAAPRSYHRQSQLDRFIERGGSELSNYALWCALVEREGTIELPEDLARSSAPRVEMERLELADRVDFYQWCQWVAAEQLAHAHHVAREVGMEIGIMADLAVGVHGYGSEKWSRPELFASGMSVGAPPDVYSQQGQNWSQPPWSPRSLAESGYLPLRDMVRAALANAGAVRIDHILGMFRLWWIPEGCAATEGTYVYYDHEAMMGVILLEAQRAGAVVIGEDLGVVEPWVRDYLRERGVLGTSVVWFEKEGGGWPLRPEHYRDRALAAVNIHDLPPTLGYIRGIQTTLRSELGLLTDDIETVRAGDRLELEQVGARLHEYGCIDGAEPSERETVEGLYRYVAKTPSKLVVASLVDAVGDVRPQNMPGTGADQYPNWCVPLCDSDGEEVAIEDLPTDERLTSLFALLRGTVR</sequence>
<dbReference type="Pfam" id="PF21226">
    <property type="entry name" value="MalQ_N"/>
    <property type="match status" value="1"/>
</dbReference>
<reference evidence="12 13" key="1">
    <citation type="submission" date="2015-10" db="EMBL/GenBank/DDBJ databases">
        <title>Draft Genome of Actinomyces odontolyticus subsp. actinosynbacter strain XH001.</title>
        <authorList>
            <person name="Mclean J.S."/>
            <person name="He X."/>
        </authorList>
    </citation>
    <scope>NUCLEOTIDE SEQUENCE [LARGE SCALE GENOMIC DNA]</scope>
    <source>
        <strain evidence="12 13">XH001</strain>
    </source>
</reference>
<keyword evidence="5 10" id="KW-0328">Glycosyltransferase</keyword>
<proteinExistence type="inferred from homology"/>
<evidence type="ECO:0000256" key="9">
    <source>
        <dbReference type="ARBA" id="ARBA00031501"/>
    </source>
</evidence>
<evidence type="ECO:0000256" key="10">
    <source>
        <dbReference type="RuleBase" id="RU361207"/>
    </source>
</evidence>
<evidence type="ECO:0000256" key="3">
    <source>
        <dbReference type="ARBA" id="ARBA00012560"/>
    </source>
</evidence>
<evidence type="ECO:0000256" key="5">
    <source>
        <dbReference type="ARBA" id="ARBA00022676"/>
    </source>
</evidence>
<evidence type="ECO:0000256" key="7">
    <source>
        <dbReference type="ARBA" id="ARBA00023277"/>
    </source>
</evidence>